<dbReference type="Proteomes" id="UP000628984">
    <property type="component" value="Unassembled WGS sequence"/>
</dbReference>
<protein>
    <submittedName>
        <fullName evidence="2">DUF805 domain-containing protein</fullName>
    </submittedName>
</protein>
<feature type="transmembrane region" description="Helical" evidence="1">
    <location>
        <begin position="26"/>
        <end position="43"/>
    </location>
</feature>
<proteinExistence type="predicted"/>
<dbReference type="AlphaFoldDB" id="A0A918ILN7"/>
<dbReference type="EMBL" id="BMYQ01000001">
    <property type="protein sequence ID" value="GGW21901.1"/>
    <property type="molecule type" value="Genomic_DNA"/>
</dbReference>
<dbReference type="PANTHER" id="PTHR34980">
    <property type="entry name" value="INNER MEMBRANE PROTEIN-RELATED-RELATED"/>
    <property type="match status" value="1"/>
</dbReference>
<evidence type="ECO:0000313" key="3">
    <source>
        <dbReference type="Proteomes" id="UP000628984"/>
    </source>
</evidence>
<evidence type="ECO:0000256" key="1">
    <source>
        <dbReference type="SAM" id="Phobius"/>
    </source>
</evidence>
<feature type="transmembrane region" description="Helical" evidence="1">
    <location>
        <begin position="63"/>
        <end position="81"/>
    </location>
</feature>
<reference evidence="2" key="2">
    <citation type="submission" date="2020-09" db="EMBL/GenBank/DDBJ databases">
        <authorList>
            <person name="Sun Q."/>
            <person name="Kim S."/>
        </authorList>
    </citation>
    <scope>NUCLEOTIDE SEQUENCE</scope>
    <source>
        <strain evidence="2">KCTC 23714</strain>
    </source>
</reference>
<organism evidence="2 3">
    <name type="scientific">Gemmobacter lanyuensis</name>
    <dbReference type="NCBI Taxonomy" id="1054497"/>
    <lineage>
        <taxon>Bacteria</taxon>
        <taxon>Pseudomonadati</taxon>
        <taxon>Pseudomonadota</taxon>
        <taxon>Alphaproteobacteria</taxon>
        <taxon>Rhodobacterales</taxon>
        <taxon>Paracoccaceae</taxon>
        <taxon>Gemmobacter</taxon>
    </lineage>
</organism>
<accession>A0A918ILN7</accession>
<feature type="transmembrane region" description="Helical" evidence="1">
    <location>
        <begin position="93"/>
        <end position="113"/>
    </location>
</feature>
<keyword evidence="1" id="KW-1133">Transmembrane helix</keyword>
<dbReference type="GO" id="GO:0005886">
    <property type="term" value="C:plasma membrane"/>
    <property type="evidence" value="ECO:0007669"/>
    <property type="project" value="TreeGrafter"/>
</dbReference>
<dbReference type="InterPro" id="IPR008523">
    <property type="entry name" value="DUF805"/>
</dbReference>
<keyword evidence="3" id="KW-1185">Reference proteome</keyword>
<comment type="caution">
    <text evidence="2">The sequence shown here is derived from an EMBL/GenBank/DDBJ whole genome shotgun (WGS) entry which is preliminary data.</text>
</comment>
<gene>
    <name evidence="2" type="ORF">GCM10011452_04050</name>
</gene>
<reference evidence="2" key="1">
    <citation type="journal article" date="2014" name="Int. J. Syst. Evol. Microbiol.">
        <title>Complete genome sequence of Corynebacterium casei LMG S-19264T (=DSM 44701T), isolated from a smear-ripened cheese.</title>
        <authorList>
            <consortium name="US DOE Joint Genome Institute (JGI-PGF)"/>
            <person name="Walter F."/>
            <person name="Albersmeier A."/>
            <person name="Kalinowski J."/>
            <person name="Ruckert C."/>
        </authorList>
    </citation>
    <scope>NUCLEOTIDE SEQUENCE</scope>
    <source>
        <strain evidence="2">KCTC 23714</strain>
    </source>
</reference>
<sequence length="136" mass="14811">MTPVDAIKSAYRNYITFSGRAARSEYWWFALFNVVVATVIGLVEGGGSGHMGGGGMMYSYNAGIIGTLWSLGNLLPGLALAVRRLHDKDRSGWWLLIGLIPLVGWIILIYWYVTRGTEGPNRFGPDPLTSAGPAYS</sequence>
<dbReference type="PANTHER" id="PTHR34980:SF2">
    <property type="entry name" value="INNER MEMBRANE PROTEIN YHAH-RELATED"/>
    <property type="match status" value="1"/>
</dbReference>
<name>A0A918ILN7_9RHOB</name>
<dbReference type="Pfam" id="PF05656">
    <property type="entry name" value="DUF805"/>
    <property type="match status" value="1"/>
</dbReference>
<keyword evidence="1" id="KW-0812">Transmembrane</keyword>
<dbReference type="RefSeq" id="WP_189632129.1">
    <property type="nucleotide sequence ID" value="NZ_BMYQ01000001.1"/>
</dbReference>
<evidence type="ECO:0000313" key="2">
    <source>
        <dbReference type="EMBL" id="GGW21901.1"/>
    </source>
</evidence>
<keyword evidence="1" id="KW-0472">Membrane</keyword>